<name>A0A9K3DZG0_HELAN</name>
<dbReference type="Proteomes" id="UP000215914">
    <property type="component" value="Unassembled WGS sequence"/>
</dbReference>
<dbReference type="PANTHER" id="PTHR46756">
    <property type="entry name" value="TRANSGELIN"/>
    <property type="match status" value="1"/>
</dbReference>
<dbReference type="Gene3D" id="1.10.418.10">
    <property type="entry name" value="Calponin-like domain"/>
    <property type="match status" value="1"/>
</dbReference>
<protein>
    <submittedName>
        <fullName evidence="2">CH domain superfamily protein</fullName>
    </submittedName>
</protein>
<sequence length="521" mass="58521">MAVDNSSSSPSFRELDDVFLQSQARIWLGEVLRTRFDEQISIGDLLSDGELLFEVSKALWNMLLQKYMELKNYKARMFVPVDTRKSIGRYRPYANVDSFLKASYKKLVIVFVCKVMGLSGVDLFSPSDVVEKKNTRKVCVCIRSLSTKARSKRLNVPDFDVVTSTVAMSTDAVRCIRRSLELSSMSSVTCGPSNHARLKSRQKTSAASDIQEEESYLEESDEENSHFSDTSYVDFLYLESEESPDTADKYALNQSIQQSDASNRELNKLAHSPVSVLMQYVNTENQLDETLSICRVWRKLPDDAEASLTSSVFGRVLDFDFDFDAKSESDDLTTSESSTYEHVDHGSLNNTKTDSGHLLVSVKDDVTNIADSMQENVAGKESNDKLMKMDDPKLTDDIDDVFDDLSGVKFSERYNSCAEDTSKAATKDERKDDGLAKAGTEEKNVTRAFNSEKKPNFMAPLIKTVAKGTALIGIMFLLHLRNRSPGNTSQIHWKSSGVGFLKMKEEKGSKIYPVDKFKFED</sequence>
<reference evidence="2" key="2">
    <citation type="submission" date="2020-06" db="EMBL/GenBank/DDBJ databases">
        <title>Helianthus annuus Genome sequencing and assembly Release 2.</title>
        <authorList>
            <person name="Gouzy J."/>
            <person name="Langlade N."/>
            <person name="Munos S."/>
        </authorList>
    </citation>
    <scope>NUCLEOTIDE SEQUENCE</scope>
    <source>
        <tissue evidence="2">Leaves</tissue>
    </source>
</reference>
<feature type="region of interest" description="Disordered" evidence="1">
    <location>
        <begin position="186"/>
        <end position="227"/>
    </location>
</feature>
<comment type="caution">
    <text evidence="2">The sequence shown here is derived from an EMBL/GenBank/DDBJ whole genome shotgun (WGS) entry which is preliminary data.</text>
</comment>
<dbReference type="GO" id="GO:0051764">
    <property type="term" value="P:actin crosslink formation"/>
    <property type="evidence" value="ECO:0000318"/>
    <property type="project" value="GO_Central"/>
</dbReference>
<dbReference type="SUPFAM" id="SSF47576">
    <property type="entry name" value="Calponin-homology domain, CH-domain"/>
    <property type="match status" value="1"/>
</dbReference>
<feature type="region of interest" description="Disordered" evidence="1">
    <location>
        <begin position="327"/>
        <end position="351"/>
    </location>
</feature>
<gene>
    <name evidence="2" type="ORF">HanXRQr2_Chr15g0677591</name>
</gene>
<evidence type="ECO:0000256" key="1">
    <source>
        <dbReference type="SAM" id="MobiDB-lite"/>
    </source>
</evidence>
<dbReference type="EMBL" id="MNCJ02000330">
    <property type="protein sequence ID" value="KAF5763208.1"/>
    <property type="molecule type" value="Genomic_DNA"/>
</dbReference>
<dbReference type="Gramene" id="mRNA:HanXRQr2_Chr15g0677591">
    <property type="protein sequence ID" value="mRNA:HanXRQr2_Chr15g0677591"/>
    <property type="gene ID" value="HanXRQr2_Chr15g0677591"/>
</dbReference>
<organism evidence="2 3">
    <name type="scientific">Helianthus annuus</name>
    <name type="common">Common sunflower</name>
    <dbReference type="NCBI Taxonomy" id="4232"/>
    <lineage>
        <taxon>Eukaryota</taxon>
        <taxon>Viridiplantae</taxon>
        <taxon>Streptophyta</taxon>
        <taxon>Embryophyta</taxon>
        <taxon>Tracheophyta</taxon>
        <taxon>Spermatophyta</taxon>
        <taxon>Magnoliopsida</taxon>
        <taxon>eudicotyledons</taxon>
        <taxon>Gunneridae</taxon>
        <taxon>Pentapetalae</taxon>
        <taxon>asterids</taxon>
        <taxon>campanulids</taxon>
        <taxon>Asterales</taxon>
        <taxon>Asteraceae</taxon>
        <taxon>Asteroideae</taxon>
        <taxon>Heliantheae alliance</taxon>
        <taxon>Heliantheae</taxon>
        <taxon>Helianthus</taxon>
    </lineage>
</organism>
<keyword evidence="3" id="KW-1185">Reference proteome</keyword>
<dbReference type="InterPro" id="IPR036872">
    <property type="entry name" value="CH_dom_sf"/>
</dbReference>
<dbReference type="PANTHER" id="PTHR46756:SF18">
    <property type="entry name" value="GAS2-LIKE PROTEIN PICKLED EGGS"/>
    <property type="match status" value="1"/>
</dbReference>
<feature type="compositionally biased region" description="Acidic residues" evidence="1">
    <location>
        <begin position="210"/>
        <end position="222"/>
    </location>
</feature>
<reference evidence="2" key="1">
    <citation type="journal article" date="2017" name="Nature">
        <title>The sunflower genome provides insights into oil metabolism, flowering and Asterid evolution.</title>
        <authorList>
            <person name="Badouin H."/>
            <person name="Gouzy J."/>
            <person name="Grassa C.J."/>
            <person name="Murat F."/>
            <person name="Staton S.E."/>
            <person name="Cottret L."/>
            <person name="Lelandais-Briere C."/>
            <person name="Owens G.L."/>
            <person name="Carrere S."/>
            <person name="Mayjonade B."/>
            <person name="Legrand L."/>
            <person name="Gill N."/>
            <person name="Kane N.C."/>
            <person name="Bowers J.E."/>
            <person name="Hubner S."/>
            <person name="Bellec A."/>
            <person name="Berard A."/>
            <person name="Berges H."/>
            <person name="Blanchet N."/>
            <person name="Boniface M.C."/>
            <person name="Brunel D."/>
            <person name="Catrice O."/>
            <person name="Chaidir N."/>
            <person name="Claudel C."/>
            <person name="Donnadieu C."/>
            <person name="Faraut T."/>
            <person name="Fievet G."/>
            <person name="Helmstetter N."/>
            <person name="King M."/>
            <person name="Knapp S.J."/>
            <person name="Lai Z."/>
            <person name="Le Paslier M.C."/>
            <person name="Lippi Y."/>
            <person name="Lorenzon L."/>
            <person name="Mandel J.R."/>
            <person name="Marage G."/>
            <person name="Marchand G."/>
            <person name="Marquand E."/>
            <person name="Bret-Mestries E."/>
            <person name="Morien E."/>
            <person name="Nambeesan S."/>
            <person name="Nguyen T."/>
            <person name="Pegot-Espagnet P."/>
            <person name="Pouilly N."/>
            <person name="Raftis F."/>
            <person name="Sallet E."/>
            <person name="Schiex T."/>
            <person name="Thomas J."/>
            <person name="Vandecasteele C."/>
            <person name="Vares D."/>
            <person name="Vear F."/>
            <person name="Vautrin S."/>
            <person name="Crespi M."/>
            <person name="Mangin B."/>
            <person name="Burke J.M."/>
            <person name="Salse J."/>
            <person name="Munos S."/>
            <person name="Vincourt P."/>
            <person name="Rieseberg L.H."/>
            <person name="Langlade N.B."/>
        </authorList>
    </citation>
    <scope>NUCLEOTIDE SEQUENCE</scope>
    <source>
        <tissue evidence="2">Leaves</tissue>
    </source>
</reference>
<evidence type="ECO:0000313" key="2">
    <source>
        <dbReference type="EMBL" id="KAF5763208.1"/>
    </source>
</evidence>
<accession>A0A9K3DZG0</accession>
<dbReference type="AlphaFoldDB" id="A0A9K3DZG0"/>
<dbReference type="CDD" id="cd00014">
    <property type="entry name" value="CH_SF"/>
    <property type="match status" value="1"/>
</dbReference>
<proteinExistence type="predicted"/>
<dbReference type="GO" id="GO:0051015">
    <property type="term" value="F:actin filament binding"/>
    <property type="evidence" value="ECO:0000318"/>
    <property type="project" value="GO_Central"/>
</dbReference>
<evidence type="ECO:0000313" key="3">
    <source>
        <dbReference type="Proteomes" id="UP000215914"/>
    </source>
</evidence>